<dbReference type="Proteomes" id="UP001499854">
    <property type="component" value="Unassembled WGS sequence"/>
</dbReference>
<protein>
    <submittedName>
        <fullName evidence="1">Uncharacterized protein</fullName>
    </submittedName>
</protein>
<evidence type="ECO:0000313" key="2">
    <source>
        <dbReference type="Proteomes" id="UP001499854"/>
    </source>
</evidence>
<accession>A0ABN2RHJ9</accession>
<keyword evidence="2" id="KW-1185">Reference proteome</keyword>
<comment type="caution">
    <text evidence="1">The sequence shown here is derived from an EMBL/GenBank/DDBJ whole genome shotgun (WGS) entry which is preliminary data.</text>
</comment>
<name>A0ABN2RHJ9_9ACTN</name>
<proteinExistence type="predicted"/>
<reference evidence="1 2" key="1">
    <citation type="journal article" date="2019" name="Int. J. Syst. Evol. Microbiol.">
        <title>The Global Catalogue of Microorganisms (GCM) 10K type strain sequencing project: providing services to taxonomists for standard genome sequencing and annotation.</title>
        <authorList>
            <consortium name="The Broad Institute Genomics Platform"/>
            <consortium name="The Broad Institute Genome Sequencing Center for Infectious Disease"/>
            <person name="Wu L."/>
            <person name="Ma J."/>
        </authorList>
    </citation>
    <scope>NUCLEOTIDE SEQUENCE [LARGE SCALE GENOMIC DNA]</scope>
    <source>
        <strain evidence="1 2">JCM 16013</strain>
    </source>
</reference>
<organism evidence="1 2">
    <name type="scientific">Catenulispora subtropica</name>
    <dbReference type="NCBI Taxonomy" id="450798"/>
    <lineage>
        <taxon>Bacteria</taxon>
        <taxon>Bacillati</taxon>
        <taxon>Actinomycetota</taxon>
        <taxon>Actinomycetes</taxon>
        <taxon>Catenulisporales</taxon>
        <taxon>Catenulisporaceae</taxon>
        <taxon>Catenulispora</taxon>
    </lineage>
</organism>
<sequence length="103" mass="10783">MVQPGVIRTELWDGSVPDARAFLQGAGSELLTRCVGTVGEAAAAYVFPLSDAFRATAAERMGRADRLHTPPVSGYCVSGGLRQGPVLAAESCTEARSWEMGVA</sequence>
<evidence type="ECO:0000313" key="1">
    <source>
        <dbReference type="EMBL" id="GAA1969221.1"/>
    </source>
</evidence>
<gene>
    <name evidence="1" type="ORF">GCM10009838_29890</name>
</gene>
<dbReference type="EMBL" id="BAAAQM010000014">
    <property type="protein sequence ID" value="GAA1969221.1"/>
    <property type="molecule type" value="Genomic_DNA"/>
</dbReference>